<name>E3BFN7_9VIBR</name>
<dbReference type="PIRSF" id="PIRSF037714">
    <property type="entry name" value="TolR"/>
    <property type="match status" value="1"/>
</dbReference>
<protein>
    <submittedName>
        <fullName evidence="11">MotA/TolQ/ExbB proton channel family protein</fullName>
    </submittedName>
</protein>
<feature type="chain" id="PRO_5003166934" evidence="9">
    <location>
        <begin position="22"/>
        <end position="450"/>
    </location>
</feature>
<evidence type="ECO:0000256" key="2">
    <source>
        <dbReference type="ARBA" id="ARBA00022475"/>
    </source>
</evidence>
<dbReference type="GO" id="GO:0017038">
    <property type="term" value="P:protein import"/>
    <property type="evidence" value="ECO:0007669"/>
    <property type="project" value="TreeGrafter"/>
</dbReference>
<keyword evidence="9" id="KW-0732">Signal</keyword>
<comment type="similarity">
    <text evidence="6">Belongs to the exbB/tolQ family.</text>
</comment>
<dbReference type="AlphaFoldDB" id="E3BFN7"/>
<dbReference type="PANTHER" id="PTHR30625">
    <property type="entry name" value="PROTEIN TOLQ"/>
    <property type="match status" value="1"/>
</dbReference>
<evidence type="ECO:0000256" key="3">
    <source>
        <dbReference type="ARBA" id="ARBA00022692"/>
    </source>
</evidence>
<dbReference type="PANTHER" id="PTHR30625:SF11">
    <property type="entry name" value="MOTA_TOLQ_EXBB PROTON CHANNEL DOMAIN-CONTAINING PROTEIN"/>
    <property type="match status" value="1"/>
</dbReference>
<feature type="domain" description="MotA/TolQ/ExbB proton channel" evidence="10">
    <location>
        <begin position="318"/>
        <end position="425"/>
    </location>
</feature>
<evidence type="ECO:0000313" key="11">
    <source>
        <dbReference type="EMBL" id="EFP98215.1"/>
    </source>
</evidence>
<evidence type="ECO:0000256" key="9">
    <source>
        <dbReference type="SAM" id="SignalP"/>
    </source>
</evidence>
<feature type="transmembrane region" description="Helical" evidence="8">
    <location>
        <begin position="350"/>
        <end position="368"/>
    </location>
</feature>
<feature type="transmembrane region" description="Helical" evidence="8">
    <location>
        <begin position="388"/>
        <end position="408"/>
    </location>
</feature>
<organism evidence="11 12">
    <name type="scientific">Vibrio caribbeanicus ATCC BAA-2122</name>
    <dbReference type="NCBI Taxonomy" id="796620"/>
    <lineage>
        <taxon>Bacteria</taxon>
        <taxon>Pseudomonadati</taxon>
        <taxon>Pseudomonadota</taxon>
        <taxon>Gammaproteobacteria</taxon>
        <taxon>Vibrionales</taxon>
        <taxon>Vibrionaceae</taxon>
        <taxon>Vibrio</taxon>
    </lineage>
</organism>
<evidence type="ECO:0000313" key="12">
    <source>
        <dbReference type="Proteomes" id="UP000002943"/>
    </source>
</evidence>
<evidence type="ECO:0000256" key="7">
    <source>
        <dbReference type="SAM" id="Coils"/>
    </source>
</evidence>
<comment type="caution">
    <text evidence="11">The sequence shown here is derived from an EMBL/GenBank/DDBJ whole genome shotgun (WGS) entry which is preliminary data.</text>
</comment>
<keyword evidence="2" id="KW-1003">Cell membrane</keyword>
<feature type="transmembrane region" description="Helical" evidence="8">
    <location>
        <begin position="267"/>
        <end position="289"/>
    </location>
</feature>
<dbReference type="OrthoDB" id="4045at2"/>
<dbReference type="InterPro" id="IPR002898">
    <property type="entry name" value="MotA_ExbB_proton_chnl"/>
</dbReference>
<keyword evidence="3 8" id="KW-0812">Transmembrane</keyword>
<keyword evidence="12" id="KW-1185">Reference proteome</keyword>
<evidence type="ECO:0000256" key="5">
    <source>
        <dbReference type="ARBA" id="ARBA00023136"/>
    </source>
</evidence>
<feature type="coiled-coil region" evidence="7">
    <location>
        <begin position="50"/>
        <end position="91"/>
    </location>
</feature>
<evidence type="ECO:0000256" key="8">
    <source>
        <dbReference type="SAM" id="Phobius"/>
    </source>
</evidence>
<comment type="subcellular location">
    <subcellularLocation>
        <location evidence="1">Cell membrane</location>
        <topology evidence="1">Multi-pass membrane protein</topology>
    </subcellularLocation>
    <subcellularLocation>
        <location evidence="6">Membrane</location>
        <topology evidence="6">Multi-pass membrane protein</topology>
    </subcellularLocation>
</comment>
<dbReference type="GO" id="GO:0005886">
    <property type="term" value="C:plasma membrane"/>
    <property type="evidence" value="ECO:0007669"/>
    <property type="project" value="UniProtKB-SubCell"/>
</dbReference>
<keyword evidence="7" id="KW-0175">Coiled coil</keyword>
<accession>E3BFN7</accession>
<proteinExistence type="inferred from homology"/>
<dbReference type="Pfam" id="PF01618">
    <property type="entry name" value="MotA_ExbB"/>
    <property type="match status" value="1"/>
</dbReference>
<keyword evidence="6" id="KW-0813">Transport</keyword>
<sequence>MRFSTTAAMLVLSVLSSHAIASDLVLRASEESSKQKQHNIAREADFKKTEALLYSQKAELMAQKKELENKTKRLSETFSENEDSLARLEEKLRLESGSLGELFGIVRLSAKELESELVRSVTGADSQSYNDVIKSVVSASKLPSIKQLKDLWAAFEEQIIASNEIQPIEISFINGQGQTEKVNAIRLGSFGLIGDAGYIKWDGEKRVGFDYSKQPDSFPTLTSITPILSGQVTPVALDPSRGVILEQFTHQPTLLERFQTAGIVGKVIAGLLVIGLLIGVVRGTVLLRVRHQIQKQLKTPDSPGNNPLGRVLSVYNKDKDRTVEALELRLLEAVVDEQSELEKGLSMLKLFAALAPMLGLLGTVTGMIETFQVITQFGNGDPKIMADGISMALVTTVLGLITAMPLLLAHNILSSQAETIRTTLEKQGIALVAEQAESACSTSKTLGHAA</sequence>
<feature type="signal peptide" evidence="9">
    <location>
        <begin position="1"/>
        <end position="21"/>
    </location>
</feature>
<dbReference type="EMBL" id="AEIU01000022">
    <property type="protein sequence ID" value="EFP98215.1"/>
    <property type="molecule type" value="Genomic_DNA"/>
</dbReference>
<dbReference type="InterPro" id="IPR017270">
    <property type="entry name" value="MotA/TolQ/ExbB-rel"/>
</dbReference>
<dbReference type="eggNOG" id="COG0811">
    <property type="taxonomic scope" value="Bacteria"/>
</dbReference>
<gene>
    <name evidence="11" type="ORF">VIBC2010_10512</name>
</gene>
<evidence type="ECO:0000256" key="1">
    <source>
        <dbReference type="ARBA" id="ARBA00004651"/>
    </source>
</evidence>
<dbReference type="InterPro" id="IPR050790">
    <property type="entry name" value="ExbB/TolQ_transport"/>
</dbReference>
<dbReference type="STRING" id="796620.VIBC2010_10512"/>
<dbReference type="Proteomes" id="UP000002943">
    <property type="component" value="Unassembled WGS sequence"/>
</dbReference>
<evidence type="ECO:0000256" key="6">
    <source>
        <dbReference type="RuleBase" id="RU004057"/>
    </source>
</evidence>
<dbReference type="RefSeq" id="WP_009599737.1">
    <property type="nucleotide sequence ID" value="NZ_AEIU01000022.1"/>
</dbReference>
<keyword evidence="6" id="KW-0653">Protein transport</keyword>
<evidence type="ECO:0000256" key="4">
    <source>
        <dbReference type="ARBA" id="ARBA00022989"/>
    </source>
</evidence>
<keyword evidence="4 8" id="KW-1133">Transmembrane helix</keyword>
<keyword evidence="5 8" id="KW-0472">Membrane</keyword>
<reference evidence="11 12" key="1">
    <citation type="journal article" date="2012" name="Int. J. Syst. Evol. Microbiol.">
        <title>Vibrio caribbeanicus sp. nov., isolated from the marine sponge Scleritoderma cyanea.</title>
        <authorList>
            <person name="Hoffmann M."/>
            <person name="Monday S.R."/>
            <person name="Allard M.W."/>
            <person name="Strain E.A."/>
            <person name="Whittaker P."/>
            <person name="Naum M."/>
            <person name="McCarthy P.J."/>
            <person name="Lopez J.V."/>
            <person name="Fischer M."/>
            <person name="Brown E.W."/>
        </authorList>
    </citation>
    <scope>NUCLEOTIDE SEQUENCE [LARGE SCALE GENOMIC DNA]</scope>
    <source>
        <strain evidence="11 12">ATCC BAA-2122</strain>
    </source>
</reference>
<evidence type="ECO:0000259" key="10">
    <source>
        <dbReference type="Pfam" id="PF01618"/>
    </source>
</evidence>